<reference evidence="1" key="1">
    <citation type="submission" date="2018-01" db="EMBL/GenBank/DDBJ databases">
        <title>Genomic characterization of Leptospira inadai serogroup Lyme isolated from captured rat in Brazil and comparative analysis with human reference strain.</title>
        <authorList>
            <person name="Moreno L.Z."/>
            <person name="Loureiro A.P."/>
            <person name="Miraglia F."/>
            <person name="Kremer F.S."/>
            <person name="Eslabao M.R."/>
            <person name="Dellagostin O.A."/>
            <person name="Lilenbaum W."/>
            <person name="Moreno A.M."/>
        </authorList>
    </citation>
    <scope>NUCLEOTIDE SEQUENCE [LARGE SCALE GENOMIC DNA]</scope>
    <source>
        <strain evidence="1">M34/99</strain>
    </source>
</reference>
<dbReference type="EMBL" id="MCRM02000003">
    <property type="protein sequence ID" value="PNV76151.1"/>
    <property type="molecule type" value="Genomic_DNA"/>
</dbReference>
<proteinExistence type="predicted"/>
<accession>A0ABX4YLJ6</accession>
<dbReference type="InterPro" id="IPR037053">
    <property type="entry name" value="Phage_tail_collar_dom_sf"/>
</dbReference>
<protein>
    <submittedName>
        <fullName evidence="1">Phage tail protein</fullName>
    </submittedName>
</protein>
<gene>
    <name evidence="1" type="ORF">BES34_003845</name>
</gene>
<dbReference type="RefSeq" id="WP_010415776.1">
    <property type="nucleotide sequence ID" value="NZ_MCRM02000003.1"/>
</dbReference>
<sequence length="292" mass="30862">MSIPNPNKTRTWDRSTPNDGLFFDAEYTSLYANDNSLQTQIANLQAQIDSLNNTISQVAVPLGGVIEFDFPNIPANFLVANGQAVSRTTFSALWTLIHRTISGLTPATGKVQSMAHGLIAGQLVKFSFTGGGITTNTPYYVVNPTANDFQISLTPGGAVIPLTSNQTGDLISHIQYGFGDGSTTFTLPDRRGVFARGSGQHASRAKAAGGNYDGGAIGQENQDMFQGHRHANDGISASLVHPDNYFGTGSSRVGQNGVSILDPTIDGTNGIPRTGAETSPVSTAVQYIIRVI</sequence>
<comment type="caution">
    <text evidence="1">The sequence shown here is derived from an EMBL/GenBank/DDBJ whole genome shotgun (WGS) entry which is preliminary data.</text>
</comment>
<dbReference type="Gene3D" id="3.90.1340.10">
    <property type="entry name" value="Phage tail collar domain"/>
    <property type="match status" value="1"/>
</dbReference>
<keyword evidence="2" id="KW-1185">Reference proteome</keyword>
<organism evidence="1 2">
    <name type="scientific">Leptospira inadai serovar Lyme</name>
    <dbReference type="NCBI Taxonomy" id="293084"/>
    <lineage>
        <taxon>Bacteria</taxon>
        <taxon>Pseudomonadati</taxon>
        <taxon>Spirochaetota</taxon>
        <taxon>Spirochaetia</taxon>
        <taxon>Leptospirales</taxon>
        <taxon>Leptospiraceae</taxon>
        <taxon>Leptospira</taxon>
    </lineage>
</organism>
<dbReference type="Proteomes" id="UP000094669">
    <property type="component" value="Unassembled WGS sequence"/>
</dbReference>
<name>A0ABX4YLJ6_9LEPT</name>
<evidence type="ECO:0000313" key="2">
    <source>
        <dbReference type="Proteomes" id="UP000094669"/>
    </source>
</evidence>
<dbReference type="SUPFAM" id="SSF88874">
    <property type="entry name" value="Receptor-binding domain of short tail fibre protein gp12"/>
    <property type="match status" value="1"/>
</dbReference>
<evidence type="ECO:0000313" key="1">
    <source>
        <dbReference type="EMBL" id="PNV76151.1"/>
    </source>
</evidence>